<evidence type="ECO:0000313" key="2">
    <source>
        <dbReference type="EMBL" id="KAK4013940.1"/>
    </source>
</evidence>
<evidence type="ECO:0000256" key="1">
    <source>
        <dbReference type="SAM" id="MobiDB-lite"/>
    </source>
</evidence>
<feature type="compositionally biased region" description="Basic and acidic residues" evidence="1">
    <location>
        <begin position="138"/>
        <end position="154"/>
    </location>
</feature>
<dbReference type="Proteomes" id="UP001234178">
    <property type="component" value="Unassembled WGS sequence"/>
</dbReference>
<evidence type="ECO:0000313" key="3">
    <source>
        <dbReference type="Proteomes" id="UP001234178"/>
    </source>
</evidence>
<sequence>MVRCKPLGRRNDGDRECCGSSSNFGEREIKGTQGTCAGHAAAGQDAPIAGEGIQQIETECECGYECVSFAGERLHSSPRRLHFDCRSVTESVKQSLQAQLTTAGAKPLPWWPQLLQQIGLQLWRERHTAGDGLPMRSILRDRGTQHRKLSDESC</sequence>
<proteinExistence type="predicted"/>
<accession>A0ABQ9ZLW4</accession>
<dbReference type="EMBL" id="JAOYFB010000004">
    <property type="protein sequence ID" value="KAK4013940.1"/>
    <property type="molecule type" value="Genomic_DNA"/>
</dbReference>
<protein>
    <submittedName>
        <fullName evidence="2">Uncharacterized protein</fullName>
    </submittedName>
</protein>
<comment type="caution">
    <text evidence="2">The sequence shown here is derived from an EMBL/GenBank/DDBJ whole genome shotgun (WGS) entry which is preliminary data.</text>
</comment>
<reference evidence="2 3" key="1">
    <citation type="journal article" date="2023" name="Nucleic Acids Res.">
        <title>The hologenome of Daphnia magna reveals possible DNA methylation and microbiome-mediated evolution of the host genome.</title>
        <authorList>
            <person name="Chaturvedi A."/>
            <person name="Li X."/>
            <person name="Dhandapani V."/>
            <person name="Marshall H."/>
            <person name="Kissane S."/>
            <person name="Cuenca-Cambronero M."/>
            <person name="Asole G."/>
            <person name="Calvet F."/>
            <person name="Ruiz-Romero M."/>
            <person name="Marangio P."/>
            <person name="Guigo R."/>
            <person name="Rago D."/>
            <person name="Mirbahai L."/>
            <person name="Eastwood N."/>
            <person name="Colbourne J.K."/>
            <person name="Zhou J."/>
            <person name="Mallon E."/>
            <person name="Orsini L."/>
        </authorList>
    </citation>
    <scope>NUCLEOTIDE SEQUENCE [LARGE SCALE GENOMIC DNA]</scope>
    <source>
        <strain evidence="2">LRV0_1</strain>
    </source>
</reference>
<organism evidence="2 3">
    <name type="scientific">Daphnia magna</name>
    <dbReference type="NCBI Taxonomy" id="35525"/>
    <lineage>
        <taxon>Eukaryota</taxon>
        <taxon>Metazoa</taxon>
        <taxon>Ecdysozoa</taxon>
        <taxon>Arthropoda</taxon>
        <taxon>Crustacea</taxon>
        <taxon>Branchiopoda</taxon>
        <taxon>Diplostraca</taxon>
        <taxon>Cladocera</taxon>
        <taxon>Anomopoda</taxon>
        <taxon>Daphniidae</taxon>
        <taxon>Daphnia</taxon>
    </lineage>
</organism>
<gene>
    <name evidence="2" type="ORF">OUZ56_026488</name>
</gene>
<keyword evidence="3" id="KW-1185">Reference proteome</keyword>
<name>A0ABQ9ZLW4_9CRUS</name>
<feature type="region of interest" description="Disordered" evidence="1">
    <location>
        <begin position="133"/>
        <end position="154"/>
    </location>
</feature>